<evidence type="ECO:0000313" key="2">
    <source>
        <dbReference type="EMBL" id="OXM85609.1"/>
    </source>
</evidence>
<feature type="domain" description="Rubrerythrin diiron-binding" evidence="1">
    <location>
        <begin position="27"/>
        <end position="92"/>
    </location>
</feature>
<name>A0A229URS2_9BACL</name>
<dbReference type="RefSeq" id="WP_094015600.1">
    <property type="nucleotide sequence ID" value="NZ_NMQW01000020.1"/>
</dbReference>
<dbReference type="GO" id="GO:0016491">
    <property type="term" value="F:oxidoreductase activity"/>
    <property type="evidence" value="ECO:0007669"/>
    <property type="project" value="InterPro"/>
</dbReference>
<dbReference type="Proteomes" id="UP000215509">
    <property type="component" value="Unassembled WGS sequence"/>
</dbReference>
<gene>
    <name evidence="2" type="ORF">CF651_14585</name>
</gene>
<proteinExistence type="predicted"/>
<dbReference type="SUPFAM" id="SSF47240">
    <property type="entry name" value="Ferritin-like"/>
    <property type="match status" value="1"/>
</dbReference>
<reference evidence="2 3" key="1">
    <citation type="submission" date="2017-07" db="EMBL/GenBank/DDBJ databases">
        <title>Genome sequencing and assembly of Paenibacillus rigui.</title>
        <authorList>
            <person name="Mayilraj S."/>
        </authorList>
    </citation>
    <scope>NUCLEOTIDE SEQUENCE [LARGE SCALE GENOMIC DNA]</scope>
    <source>
        <strain evidence="2 3">JCM 16352</strain>
    </source>
</reference>
<sequence length="157" mass="18336">MYWVNPYWSRAMFKPVWSTSPQQALNLMKEAVQGERNDELFYDELIKLAPNQEQASMIASIRDDERGHNQMYRAMYRELTGQEITGISSEQYQRVTSYTEGLQRALLGELGAVEKYRLIWFGLPAGIYRDTVYGIILDELKHASKYNYLFTLNRTSS</sequence>
<evidence type="ECO:0000259" key="1">
    <source>
        <dbReference type="Pfam" id="PF02915"/>
    </source>
</evidence>
<dbReference type="CDD" id="cd00657">
    <property type="entry name" value="Ferritin_like"/>
    <property type="match status" value="1"/>
</dbReference>
<dbReference type="Pfam" id="PF02915">
    <property type="entry name" value="Rubrerythrin"/>
    <property type="match status" value="1"/>
</dbReference>
<organism evidence="2 3">
    <name type="scientific">Paenibacillus rigui</name>
    <dbReference type="NCBI Taxonomy" id="554312"/>
    <lineage>
        <taxon>Bacteria</taxon>
        <taxon>Bacillati</taxon>
        <taxon>Bacillota</taxon>
        <taxon>Bacilli</taxon>
        <taxon>Bacillales</taxon>
        <taxon>Paenibacillaceae</taxon>
        <taxon>Paenibacillus</taxon>
    </lineage>
</organism>
<dbReference type="EMBL" id="NMQW01000020">
    <property type="protein sequence ID" value="OXM85609.1"/>
    <property type="molecule type" value="Genomic_DNA"/>
</dbReference>
<dbReference type="AlphaFoldDB" id="A0A229URS2"/>
<accession>A0A229URS2</accession>
<protein>
    <submittedName>
        <fullName evidence="2">Rubrerythrin</fullName>
    </submittedName>
</protein>
<dbReference type="Gene3D" id="1.20.120.660">
    <property type="entry name" value="IL-4 antagonist (De novo design) like domain"/>
    <property type="match status" value="1"/>
</dbReference>
<dbReference type="InterPro" id="IPR009078">
    <property type="entry name" value="Ferritin-like_SF"/>
</dbReference>
<dbReference type="GO" id="GO:0046872">
    <property type="term" value="F:metal ion binding"/>
    <property type="evidence" value="ECO:0007669"/>
    <property type="project" value="InterPro"/>
</dbReference>
<dbReference type="InterPro" id="IPR003251">
    <property type="entry name" value="Rr_diiron-bd_dom"/>
</dbReference>
<evidence type="ECO:0000313" key="3">
    <source>
        <dbReference type="Proteomes" id="UP000215509"/>
    </source>
</evidence>
<dbReference type="OrthoDB" id="573482at2"/>
<keyword evidence="3" id="KW-1185">Reference proteome</keyword>
<comment type="caution">
    <text evidence="2">The sequence shown here is derived from an EMBL/GenBank/DDBJ whole genome shotgun (WGS) entry which is preliminary data.</text>
</comment>